<sequence>MQQNRDCRLGPLDCAGAWYSEEGWGRSSGSLRELPSEFNGQAVSAILRDRASVDGCTMALGGELRLGLAAKVAHKALSHRSVVNPVYYTSV</sequence>
<dbReference type="AlphaFoldDB" id="A0A0C3AAZ4"/>
<evidence type="ECO:0000313" key="1">
    <source>
        <dbReference type="EMBL" id="KIM21815.1"/>
    </source>
</evidence>
<keyword evidence="2" id="KW-1185">Reference proteome</keyword>
<evidence type="ECO:0000313" key="2">
    <source>
        <dbReference type="Proteomes" id="UP000054097"/>
    </source>
</evidence>
<reference evidence="2" key="2">
    <citation type="submission" date="2015-01" db="EMBL/GenBank/DDBJ databases">
        <title>Evolutionary Origins and Diversification of the Mycorrhizal Mutualists.</title>
        <authorList>
            <consortium name="DOE Joint Genome Institute"/>
            <consortium name="Mycorrhizal Genomics Consortium"/>
            <person name="Kohler A."/>
            <person name="Kuo A."/>
            <person name="Nagy L.G."/>
            <person name="Floudas D."/>
            <person name="Copeland A."/>
            <person name="Barry K.W."/>
            <person name="Cichocki N."/>
            <person name="Veneault-Fourrey C."/>
            <person name="LaButti K."/>
            <person name="Lindquist E.A."/>
            <person name="Lipzen A."/>
            <person name="Lundell T."/>
            <person name="Morin E."/>
            <person name="Murat C."/>
            <person name="Riley R."/>
            <person name="Ohm R."/>
            <person name="Sun H."/>
            <person name="Tunlid A."/>
            <person name="Henrissat B."/>
            <person name="Grigoriev I.V."/>
            <person name="Hibbett D.S."/>
            <person name="Martin F."/>
        </authorList>
    </citation>
    <scope>NUCLEOTIDE SEQUENCE [LARGE SCALE GENOMIC DNA]</scope>
    <source>
        <strain evidence="2">MAFF 305830</strain>
    </source>
</reference>
<proteinExistence type="predicted"/>
<name>A0A0C3AAZ4_SERVB</name>
<dbReference type="EMBL" id="KN824371">
    <property type="protein sequence ID" value="KIM21815.1"/>
    <property type="molecule type" value="Genomic_DNA"/>
</dbReference>
<reference evidence="1 2" key="1">
    <citation type="submission" date="2014-04" db="EMBL/GenBank/DDBJ databases">
        <authorList>
            <consortium name="DOE Joint Genome Institute"/>
            <person name="Kuo A."/>
            <person name="Zuccaro A."/>
            <person name="Kohler A."/>
            <person name="Nagy L.G."/>
            <person name="Floudas D."/>
            <person name="Copeland A."/>
            <person name="Barry K.W."/>
            <person name="Cichocki N."/>
            <person name="Veneault-Fourrey C."/>
            <person name="LaButti K."/>
            <person name="Lindquist E.A."/>
            <person name="Lipzen A."/>
            <person name="Lundell T."/>
            <person name="Morin E."/>
            <person name="Murat C."/>
            <person name="Sun H."/>
            <person name="Tunlid A."/>
            <person name="Henrissat B."/>
            <person name="Grigoriev I.V."/>
            <person name="Hibbett D.S."/>
            <person name="Martin F."/>
            <person name="Nordberg H.P."/>
            <person name="Cantor M.N."/>
            <person name="Hua S.X."/>
        </authorList>
    </citation>
    <scope>NUCLEOTIDE SEQUENCE [LARGE SCALE GENOMIC DNA]</scope>
    <source>
        <strain evidence="1 2">MAFF 305830</strain>
    </source>
</reference>
<accession>A0A0C3AAZ4</accession>
<organism evidence="1 2">
    <name type="scientific">Serendipita vermifera MAFF 305830</name>
    <dbReference type="NCBI Taxonomy" id="933852"/>
    <lineage>
        <taxon>Eukaryota</taxon>
        <taxon>Fungi</taxon>
        <taxon>Dikarya</taxon>
        <taxon>Basidiomycota</taxon>
        <taxon>Agaricomycotina</taxon>
        <taxon>Agaricomycetes</taxon>
        <taxon>Sebacinales</taxon>
        <taxon>Serendipitaceae</taxon>
        <taxon>Serendipita</taxon>
    </lineage>
</organism>
<protein>
    <submittedName>
        <fullName evidence="1">Uncharacterized protein</fullName>
    </submittedName>
</protein>
<dbReference type="HOGENOM" id="CLU_2428437_0_0_1"/>
<gene>
    <name evidence="1" type="ORF">M408DRAFT_300803</name>
</gene>
<dbReference type="Proteomes" id="UP000054097">
    <property type="component" value="Unassembled WGS sequence"/>
</dbReference>